<keyword evidence="7" id="KW-1185">Reference proteome</keyword>
<dbReference type="InParanoid" id="A0A0H2S9A7"/>
<comment type="similarity">
    <text evidence="2">Belongs to the 'GDXG' lipolytic enzyme family.</text>
</comment>
<keyword evidence="4" id="KW-0732">Signal</keyword>
<dbReference type="STRING" id="27342.A0A0H2S9A7"/>
<dbReference type="GO" id="GO:0016787">
    <property type="term" value="F:hydrolase activity"/>
    <property type="evidence" value="ECO:0007669"/>
    <property type="project" value="UniProtKB-KW"/>
</dbReference>
<evidence type="ECO:0000256" key="1">
    <source>
        <dbReference type="ARBA" id="ARBA00005964"/>
    </source>
</evidence>
<feature type="signal peptide" evidence="4">
    <location>
        <begin position="1"/>
        <end position="36"/>
    </location>
</feature>
<feature type="chain" id="PRO_5005118465" description="Carboxylic ester hydrolase" evidence="4">
    <location>
        <begin position="37"/>
        <end position="560"/>
    </location>
</feature>
<keyword evidence="3 4" id="KW-0378">Hydrolase</keyword>
<dbReference type="ESTHER" id="9homo-a0a0h2s9a7">
    <property type="family name" value="Fungal_carboxylesterase_lipase"/>
</dbReference>
<dbReference type="EMBL" id="KQ085960">
    <property type="protein sequence ID" value="KLO13411.1"/>
    <property type="molecule type" value="Genomic_DNA"/>
</dbReference>
<organism evidence="6 7">
    <name type="scientific">Schizopora paradoxa</name>
    <dbReference type="NCBI Taxonomy" id="27342"/>
    <lineage>
        <taxon>Eukaryota</taxon>
        <taxon>Fungi</taxon>
        <taxon>Dikarya</taxon>
        <taxon>Basidiomycota</taxon>
        <taxon>Agaricomycotina</taxon>
        <taxon>Agaricomycetes</taxon>
        <taxon>Hymenochaetales</taxon>
        <taxon>Schizoporaceae</taxon>
        <taxon>Schizopora</taxon>
    </lineage>
</organism>
<comment type="similarity">
    <text evidence="1 4">Belongs to the type-B carboxylesterase/lipase family.</text>
</comment>
<dbReference type="EC" id="3.1.1.-" evidence="4"/>
<accession>A0A0H2S9A7</accession>
<evidence type="ECO:0000313" key="7">
    <source>
        <dbReference type="Proteomes" id="UP000053477"/>
    </source>
</evidence>
<dbReference type="Proteomes" id="UP000053477">
    <property type="component" value="Unassembled WGS sequence"/>
</dbReference>
<proteinExistence type="inferred from homology"/>
<evidence type="ECO:0000259" key="5">
    <source>
        <dbReference type="Pfam" id="PF00135"/>
    </source>
</evidence>
<gene>
    <name evidence="6" type="ORF">SCHPADRAFT_367901</name>
</gene>
<dbReference type="PROSITE" id="PS00122">
    <property type="entry name" value="CARBOXYLESTERASE_B_1"/>
    <property type="match status" value="1"/>
</dbReference>
<dbReference type="InterPro" id="IPR019826">
    <property type="entry name" value="Carboxylesterase_B_AS"/>
</dbReference>
<name>A0A0H2S9A7_9AGAM</name>
<dbReference type="InterPro" id="IPR002018">
    <property type="entry name" value="CarbesteraseB"/>
</dbReference>
<dbReference type="OrthoDB" id="408631at2759"/>
<dbReference type="SUPFAM" id="SSF53474">
    <property type="entry name" value="alpha/beta-Hydrolases"/>
    <property type="match status" value="1"/>
</dbReference>
<reference evidence="6 7" key="1">
    <citation type="submission" date="2015-04" db="EMBL/GenBank/DDBJ databases">
        <title>Complete genome sequence of Schizopora paradoxa KUC8140, a cosmopolitan wood degrader in East Asia.</title>
        <authorList>
            <consortium name="DOE Joint Genome Institute"/>
            <person name="Min B."/>
            <person name="Park H."/>
            <person name="Jang Y."/>
            <person name="Kim J.-J."/>
            <person name="Kim K.H."/>
            <person name="Pangilinan J."/>
            <person name="Lipzen A."/>
            <person name="Riley R."/>
            <person name="Grigoriev I.V."/>
            <person name="Spatafora J.W."/>
            <person name="Choi I.-G."/>
        </authorList>
    </citation>
    <scope>NUCLEOTIDE SEQUENCE [LARGE SCALE GENOMIC DNA]</scope>
    <source>
        <strain evidence="6 7">KUC8140</strain>
    </source>
</reference>
<dbReference type="AlphaFoldDB" id="A0A0H2S9A7"/>
<protein>
    <recommendedName>
        <fullName evidence="4">Carboxylic ester hydrolase</fullName>
        <ecNumber evidence="4">3.1.1.-</ecNumber>
    </recommendedName>
</protein>
<dbReference type="PANTHER" id="PTHR11559">
    <property type="entry name" value="CARBOXYLESTERASE"/>
    <property type="match status" value="1"/>
</dbReference>
<dbReference type="InterPro" id="IPR050309">
    <property type="entry name" value="Type-B_Carboxylest/Lipase"/>
</dbReference>
<dbReference type="InterPro" id="IPR029058">
    <property type="entry name" value="AB_hydrolase_fold"/>
</dbReference>
<feature type="domain" description="Carboxylesterase type B" evidence="5">
    <location>
        <begin position="62"/>
        <end position="513"/>
    </location>
</feature>
<sequence>MRQLLQLATPPANPTTKMLLLDFASLALLVYPATFAAAVNASTNATQVVDLGYAKYKATLDPSTNVTNFLGIRFAAPPIGKLRFQAPKPPLVQQGIQLANVQPAGCPQANNGQLSTNPLPSVNKRQSQASNESIEDCLMLNVHVPGTISPGAKLPVIFFIHGGGYVAGTTTGSSGSDIIRDAGGGGLIGVESEYRLGIFGFLAGEEVKKHGALNTGLLDQNAALEWIQKYIHLFGGDPEQVTIWGQSAGAGSVLQHLVAHKGNTQPPLFQRAMTSSTFLPSQYNFDDPVPEFLYNETVRMAGCTDAPSTFDCLVALPAAQLEVINTEVNVNAFSGTYLLVPVVDGEFIQERPVVTMSNGKLNADTVLMVTNTNEGVSFVNANVTTELTLKQYVADLMPQFSEAQVNLMTSLYEKTGGTITDQAAMVMGESIFICPSYTLVSSFQGSAHKAMFAIPPATHAFDVQYYFGDTITAFNNPQFIASFRGVFISIIKSGSPNDHPLPDMITPEWPAYKSVGGRPGVEMLFNVTEDSQPDIRAITTNDEVFERCEVWKSLAADVPQ</sequence>
<dbReference type="InterPro" id="IPR002168">
    <property type="entry name" value="Lipase_GDXG_HIS_AS"/>
</dbReference>
<evidence type="ECO:0000256" key="2">
    <source>
        <dbReference type="ARBA" id="ARBA00010515"/>
    </source>
</evidence>
<dbReference type="Gene3D" id="3.40.50.1820">
    <property type="entry name" value="alpha/beta hydrolase"/>
    <property type="match status" value="1"/>
</dbReference>
<evidence type="ECO:0000256" key="4">
    <source>
        <dbReference type="RuleBase" id="RU361235"/>
    </source>
</evidence>
<evidence type="ECO:0000256" key="3">
    <source>
        <dbReference type="ARBA" id="ARBA00022801"/>
    </source>
</evidence>
<dbReference type="PROSITE" id="PS01173">
    <property type="entry name" value="LIPASE_GDXG_HIS"/>
    <property type="match status" value="1"/>
</dbReference>
<dbReference type="Pfam" id="PF00135">
    <property type="entry name" value="COesterase"/>
    <property type="match status" value="1"/>
</dbReference>
<evidence type="ECO:0000313" key="6">
    <source>
        <dbReference type="EMBL" id="KLO13411.1"/>
    </source>
</evidence>